<evidence type="ECO:0000256" key="1">
    <source>
        <dbReference type="ARBA" id="ARBA00022630"/>
    </source>
</evidence>
<dbReference type="InterPro" id="IPR036683">
    <property type="entry name" value="CO_DH_flav_C_dom_sf"/>
</dbReference>
<evidence type="ECO:0000256" key="2">
    <source>
        <dbReference type="ARBA" id="ARBA00022827"/>
    </source>
</evidence>
<dbReference type="RefSeq" id="WP_060851037.1">
    <property type="nucleotide sequence ID" value="NZ_AP014706.1"/>
</dbReference>
<dbReference type="InterPro" id="IPR016167">
    <property type="entry name" value="FAD-bd_PCMH_sub1"/>
</dbReference>
<dbReference type="Pfam" id="PF03450">
    <property type="entry name" value="CO_deh_flav_C"/>
    <property type="match status" value="1"/>
</dbReference>
<dbReference type="InterPro" id="IPR016169">
    <property type="entry name" value="FAD-bd_PCMH_sub2"/>
</dbReference>
<dbReference type="PROSITE" id="PS51387">
    <property type="entry name" value="FAD_PCMH"/>
    <property type="match status" value="1"/>
</dbReference>
<dbReference type="InterPro" id="IPR051312">
    <property type="entry name" value="Diverse_Substr_Oxidored"/>
</dbReference>
<feature type="domain" description="FAD-binding PCMH-type" evidence="3">
    <location>
        <begin position="1"/>
        <end position="222"/>
    </location>
</feature>
<geneLocation type="plasmid" evidence="5">
    <name>pMaq22A_2p DNA</name>
</geneLocation>
<dbReference type="InterPro" id="IPR036318">
    <property type="entry name" value="FAD-bd_PCMH-like_sf"/>
</dbReference>
<dbReference type="Proteomes" id="UP000061432">
    <property type="component" value="Plasmid pMaq22A_2p"/>
</dbReference>
<reference evidence="5" key="2">
    <citation type="submission" date="2015-01" db="EMBL/GenBank/DDBJ databases">
        <title>Complete genome sequence of Methylobacterium aquaticum strain 22A.</title>
        <authorList>
            <person name="Tani A."/>
            <person name="Ogura Y."/>
            <person name="Hayashi T."/>
        </authorList>
    </citation>
    <scope>NUCLEOTIDE SEQUENCE [LARGE SCALE GENOMIC DNA]</scope>
    <source>
        <strain evidence="5">MA-22A</strain>
        <plasmid evidence="5">Plasmid pMaq22A_2p DNA</plasmid>
    </source>
</reference>
<sequence>MQPFGYVEPRTSDEALRLAREHPDARFLAGGTTLVDLMKSGVMQPTLLIDVNRLPGLDAIGLTEDALAIGALARMSDVASHPGVREQAPGLSESLLVAASGQLRNMASIGGNLLQRTRCVYFRDRHFPCNKRVPGTGCSAIGGENRNLAVLGTSEHCIANYPGDFAVMLAALDGVVHLDGPSGARSVVAAGFHYLPGGTPEIETVVGAGEIVTGVTLPTGPLSRWSHYLKVRDRSSYEYASVSVAVAAEFAGDGTILDARLALGGLAAVPWRVTPAAALLAGRRPDDARTLARLVEAALDGARPQTGNAYKLPQARAAIGRALRTLADRHAEVRT</sequence>
<accession>A0A0C6FNJ8</accession>
<dbReference type="SMART" id="SM01092">
    <property type="entry name" value="CO_deh_flav_C"/>
    <property type="match status" value="1"/>
</dbReference>
<dbReference type="Gene3D" id="3.30.43.10">
    <property type="entry name" value="Uridine Diphospho-n-acetylenolpyruvylglucosamine Reductase, domain 2"/>
    <property type="match status" value="1"/>
</dbReference>
<dbReference type="AlphaFoldDB" id="A0A0C6FNJ8"/>
<keyword evidence="4" id="KW-0614">Plasmid</keyword>
<evidence type="ECO:0000313" key="4">
    <source>
        <dbReference type="EMBL" id="BAQ49923.1"/>
    </source>
</evidence>
<keyword evidence="2" id="KW-0274">FAD</keyword>
<dbReference type="PANTHER" id="PTHR42659:SF1">
    <property type="entry name" value="OXIDOREDUCTASE"/>
    <property type="match status" value="1"/>
</dbReference>
<keyword evidence="1" id="KW-0285">Flavoprotein</keyword>
<evidence type="ECO:0000313" key="5">
    <source>
        <dbReference type="Proteomes" id="UP000061432"/>
    </source>
</evidence>
<dbReference type="SUPFAM" id="SSF56176">
    <property type="entry name" value="FAD-binding/transporter-associated domain-like"/>
    <property type="match status" value="1"/>
</dbReference>
<dbReference type="Gene3D" id="3.30.465.10">
    <property type="match status" value="2"/>
</dbReference>
<dbReference type="InterPro" id="IPR002346">
    <property type="entry name" value="Mopterin_DH_FAD-bd"/>
</dbReference>
<dbReference type="KEGG" id="maqu:Maq22A_2p40655"/>
<dbReference type="PATRIC" id="fig|270351.10.peg.7054"/>
<dbReference type="Gene3D" id="3.30.390.50">
    <property type="entry name" value="CO dehydrogenase flavoprotein, C-terminal domain"/>
    <property type="match status" value="1"/>
</dbReference>
<dbReference type="GO" id="GO:0016491">
    <property type="term" value="F:oxidoreductase activity"/>
    <property type="evidence" value="ECO:0007669"/>
    <property type="project" value="InterPro"/>
</dbReference>
<dbReference type="EMBL" id="AP014706">
    <property type="protein sequence ID" value="BAQ49923.1"/>
    <property type="molecule type" value="Genomic_DNA"/>
</dbReference>
<organism evidence="4 5">
    <name type="scientific">Methylobacterium aquaticum</name>
    <dbReference type="NCBI Taxonomy" id="270351"/>
    <lineage>
        <taxon>Bacteria</taxon>
        <taxon>Pseudomonadati</taxon>
        <taxon>Pseudomonadota</taxon>
        <taxon>Alphaproteobacteria</taxon>
        <taxon>Hyphomicrobiales</taxon>
        <taxon>Methylobacteriaceae</taxon>
        <taxon>Methylobacterium</taxon>
    </lineage>
</organism>
<dbReference type="Pfam" id="PF00941">
    <property type="entry name" value="FAD_binding_5"/>
    <property type="match status" value="1"/>
</dbReference>
<proteinExistence type="predicted"/>
<dbReference type="OrthoDB" id="9814706at2"/>
<dbReference type="SUPFAM" id="SSF55447">
    <property type="entry name" value="CO dehydrogenase flavoprotein C-terminal domain-like"/>
    <property type="match status" value="1"/>
</dbReference>
<gene>
    <name evidence="4" type="primary">coxM</name>
    <name evidence="4" type="ORF">Maq22A_2p40655</name>
</gene>
<dbReference type="GO" id="GO:0071949">
    <property type="term" value="F:FAD binding"/>
    <property type="evidence" value="ECO:0007669"/>
    <property type="project" value="InterPro"/>
</dbReference>
<dbReference type="InterPro" id="IPR005107">
    <property type="entry name" value="CO_DH_flav_C"/>
</dbReference>
<dbReference type="PANTHER" id="PTHR42659">
    <property type="entry name" value="XANTHINE DEHYDROGENASE SUBUNIT C-RELATED"/>
    <property type="match status" value="1"/>
</dbReference>
<evidence type="ECO:0000259" key="3">
    <source>
        <dbReference type="PROSITE" id="PS51387"/>
    </source>
</evidence>
<dbReference type="InterPro" id="IPR016166">
    <property type="entry name" value="FAD-bd_PCMH"/>
</dbReference>
<protein>
    <submittedName>
        <fullName evidence="4">FAD-binding molybdopterin dehydrogenase</fullName>
    </submittedName>
</protein>
<name>A0A0C6FNJ8_9HYPH</name>
<reference evidence="4 5" key="1">
    <citation type="journal article" date="2015" name="Genome Announc.">
        <title>Complete Genome Sequence of Methylobacterium aquaticum Strain 22A, Isolated from Racomitrium japonicum Moss.</title>
        <authorList>
            <person name="Tani A."/>
            <person name="Ogura Y."/>
            <person name="Hayashi T."/>
            <person name="Kimbara K."/>
        </authorList>
    </citation>
    <scope>NUCLEOTIDE SEQUENCE [LARGE SCALE GENOMIC DNA]</scope>
    <source>
        <strain evidence="4 5">MA-22A</strain>
        <plasmid evidence="5">Plasmid pMaq22A_2p DNA</plasmid>
    </source>
</reference>